<dbReference type="EMBL" id="BKCP01005516">
    <property type="protein sequence ID" value="GER38657.1"/>
    <property type="molecule type" value="Genomic_DNA"/>
</dbReference>
<evidence type="ECO:0000313" key="2">
    <source>
        <dbReference type="EMBL" id="GER38657.1"/>
    </source>
</evidence>
<protein>
    <submittedName>
        <fullName evidence="2">S-locus protein kinase</fullName>
    </submittedName>
</protein>
<feature type="non-terminal residue" evidence="2">
    <location>
        <position position="1"/>
    </location>
</feature>
<sequence length="197" mass="21354">QVYTIAHQFHLLLIFLSSTPTCLNSLSLSLSLSHHRTADDSANTLRSDAMEAANGTKSRRASPPSTTTPAEVCGYSVITAQDIQTATNNYDCNNRLYREVSASVTYKGTLKSSPGRIEMQNSPGSVGCLSHEIQTEQGDVYRDDLVRILDSPLEACGEVEVLMQVENLAEKCLACSSMGPTMLKAVKRYKSSNGVCV</sequence>
<accession>A0A5A7Q2V2</accession>
<proteinExistence type="predicted"/>
<comment type="caution">
    <text evidence="2">The sequence shown here is derived from an EMBL/GenBank/DDBJ whole genome shotgun (WGS) entry which is preliminary data.</text>
</comment>
<keyword evidence="2" id="KW-0808">Transferase</keyword>
<reference evidence="3" key="1">
    <citation type="journal article" date="2019" name="Curr. Biol.">
        <title>Genome Sequence of Striga asiatica Provides Insight into the Evolution of Plant Parasitism.</title>
        <authorList>
            <person name="Yoshida S."/>
            <person name="Kim S."/>
            <person name="Wafula E.K."/>
            <person name="Tanskanen J."/>
            <person name="Kim Y.M."/>
            <person name="Honaas L."/>
            <person name="Yang Z."/>
            <person name="Spallek T."/>
            <person name="Conn C.E."/>
            <person name="Ichihashi Y."/>
            <person name="Cheong K."/>
            <person name="Cui S."/>
            <person name="Der J.P."/>
            <person name="Gundlach H."/>
            <person name="Jiao Y."/>
            <person name="Hori C."/>
            <person name="Ishida J.K."/>
            <person name="Kasahara H."/>
            <person name="Kiba T."/>
            <person name="Kim M.S."/>
            <person name="Koo N."/>
            <person name="Laohavisit A."/>
            <person name="Lee Y.H."/>
            <person name="Lumba S."/>
            <person name="McCourt P."/>
            <person name="Mortimer J.C."/>
            <person name="Mutuku J.M."/>
            <person name="Nomura T."/>
            <person name="Sasaki-Sekimoto Y."/>
            <person name="Seto Y."/>
            <person name="Wang Y."/>
            <person name="Wakatake T."/>
            <person name="Sakakibara H."/>
            <person name="Demura T."/>
            <person name="Yamaguchi S."/>
            <person name="Yoneyama K."/>
            <person name="Manabe R.I."/>
            <person name="Nelson D.C."/>
            <person name="Schulman A.H."/>
            <person name="Timko M.P."/>
            <person name="dePamphilis C.W."/>
            <person name="Choi D."/>
            <person name="Shirasu K."/>
        </authorList>
    </citation>
    <scope>NUCLEOTIDE SEQUENCE [LARGE SCALE GENOMIC DNA]</scope>
    <source>
        <strain evidence="3">cv. UVA1</strain>
    </source>
</reference>
<keyword evidence="1" id="KW-0732">Signal</keyword>
<dbReference type="GO" id="GO:0016301">
    <property type="term" value="F:kinase activity"/>
    <property type="evidence" value="ECO:0007669"/>
    <property type="project" value="UniProtKB-KW"/>
</dbReference>
<name>A0A5A7Q2V2_STRAF</name>
<evidence type="ECO:0000313" key="3">
    <source>
        <dbReference type="Proteomes" id="UP000325081"/>
    </source>
</evidence>
<feature type="chain" id="PRO_5022774884" evidence="1">
    <location>
        <begin position="26"/>
        <end position="197"/>
    </location>
</feature>
<feature type="signal peptide" evidence="1">
    <location>
        <begin position="1"/>
        <end position="25"/>
    </location>
</feature>
<evidence type="ECO:0000256" key="1">
    <source>
        <dbReference type="SAM" id="SignalP"/>
    </source>
</evidence>
<keyword evidence="2" id="KW-0418">Kinase</keyword>
<keyword evidence="3" id="KW-1185">Reference proteome</keyword>
<organism evidence="2 3">
    <name type="scientific">Striga asiatica</name>
    <name type="common">Asiatic witchweed</name>
    <name type="synonym">Buchnera asiatica</name>
    <dbReference type="NCBI Taxonomy" id="4170"/>
    <lineage>
        <taxon>Eukaryota</taxon>
        <taxon>Viridiplantae</taxon>
        <taxon>Streptophyta</taxon>
        <taxon>Embryophyta</taxon>
        <taxon>Tracheophyta</taxon>
        <taxon>Spermatophyta</taxon>
        <taxon>Magnoliopsida</taxon>
        <taxon>eudicotyledons</taxon>
        <taxon>Gunneridae</taxon>
        <taxon>Pentapetalae</taxon>
        <taxon>asterids</taxon>
        <taxon>lamiids</taxon>
        <taxon>Lamiales</taxon>
        <taxon>Orobanchaceae</taxon>
        <taxon>Buchnereae</taxon>
        <taxon>Striga</taxon>
    </lineage>
</organism>
<feature type="non-terminal residue" evidence="2">
    <location>
        <position position="197"/>
    </location>
</feature>
<dbReference type="AlphaFoldDB" id="A0A5A7Q2V2"/>
<gene>
    <name evidence="2" type="ORF">STAS_15188</name>
</gene>
<dbReference type="Proteomes" id="UP000325081">
    <property type="component" value="Unassembled WGS sequence"/>
</dbReference>